<keyword evidence="2" id="KW-1185">Reference proteome</keyword>
<dbReference type="Gene3D" id="3.90.79.10">
    <property type="entry name" value="Nucleoside Triphosphate Pyrophosphohydrolase"/>
    <property type="match status" value="1"/>
</dbReference>
<dbReference type="AlphaFoldDB" id="A0ABD0UDI7"/>
<evidence type="ECO:0000313" key="1">
    <source>
        <dbReference type="EMBL" id="KAL0910719.1"/>
    </source>
</evidence>
<name>A0ABD0UDI7_DENTH</name>
<sequence>MIYLCRPLPFTLPSFPSLCKYVLPCPVNHPPFVNSTGLQLRPQKQFHLLFYSSMEAPPAGYRKNVGICLINSSKKIFSASRLDIPDSWQMPQHNLPHATVGTAGGVAESDRVVTATTVEALETVADAAHADDVVKPIAE</sequence>
<accession>A0ABD0UDI7</accession>
<comment type="caution">
    <text evidence="1">The sequence shown here is derived from an EMBL/GenBank/DDBJ whole genome shotgun (WGS) entry which is preliminary data.</text>
</comment>
<dbReference type="Proteomes" id="UP001552299">
    <property type="component" value="Unassembled WGS sequence"/>
</dbReference>
<reference evidence="1 2" key="1">
    <citation type="journal article" date="2024" name="Plant Biotechnol. J.">
        <title>Dendrobium thyrsiflorum genome and its molecular insights into genes involved in important horticultural traits.</title>
        <authorList>
            <person name="Chen B."/>
            <person name="Wang J.Y."/>
            <person name="Zheng P.J."/>
            <person name="Li K.L."/>
            <person name="Liang Y.M."/>
            <person name="Chen X.F."/>
            <person name="Zhang C."/>
            <person name="Zhao X."/>
            <person name="He X."/>
            <person name="Zhang G.Q."/>
            <person name="Liu Z.J."/>
            <person name="Xu Q."/>
        </authorList>
    </citation>
    <scope>NUCLEOTIDE SEQUENCE [LARGE SCALE GENOMIC DNA]</scope>
    <source>
        <strain evidence="1">GZMU011</strain>
    </source>
</reference>
<protein>
    <submittedName>
        <fullName evidence="1">Uncharacterized protein</fullName>
    </submittedName>
</protein>
<gene>
    <name evidence="1" type="ORF">M5K25_018802</name>
</gene>
<dbReference type="EMBL" id="JANQDX010000015">
    <property type="protein sequence ID" value="KAL0910719.1"/>
    <property type="molecule type" value="Genomic_DNA"/>
</dbReference>
<proteinExistence type="predicted"/>
<organism evidence="1 2">
    <name type="scientific">Dendrobium thyrsiflorum</name>
    <name type="common">Pinecone-like raceme dendrobium</name>
    <name type="synonym">Orchid</name>
    <dbReference type="NCBI Taxonomy" id="117978"/>
    <lineage>
        <taxon>Eukaryota</taxon>
        <taxon>Viridiplantae</taxon>
        <taxon>Streptophyta</taxon>
        <taxon>Embryophyta</taxon>
        <taxon>Tracheophyta</taxon>
        <taxon>Spermatophyta</taxon>
        <taxon>Magnoliopsida</taxon>
        <taxon>Liliopsida</taxon>
        <taxon>Asparagales</taxon>
        <taxon>Orchidaceae</taxon>
        <taxon>Epidendroideae</taxon>
        <taxon>Malaxideae</taxon>
        <taxon>Dendrobiinae</taxon>
        <taxon>Dendrobium</taxon>
    </lineage>
</organism>
<evidence type="ECO:0000313" key="2">
    <source>
        <dbReference type="Proteomes" id="UP001552299"/>
    </source>
</evidence>